<organism evidence="2 3">
    <name type="scientific">Phytophthora fragariaefolia</name>
    <dbReference type="NCBI Taxonomy" id="1490495"/>
    <lineage>
        <taxon>Eukaryota</taxon>
        <taxon>Sar</taxon>
        <taxon>Stramenopiles</taxon>
        <taxon>Oomycota</taxon>
        <taxon>Peronosporomycetes</taxon>
        <taxon>Peronosporales</taxon>
        <taxon>Peronosporaceae</taxon>
        <taxon>Phytophthora</taxon>
    </lineage>
</organism>
<dbReference type="OrthoDB" id="125393at2759"/>
<feature type="region of interest" description="Disordered" evidence="1">
    <location>
        <begin position="300"/>
        <end position="364"/>
    </location>
</feature>
<feature type="compositionally biased region" description="Acidic residues" evidence="1">
    <location>
        <begin position="656"/>
        <end position="665"/>
    </location>
</feature>
<feature type="compositionally biased region" description="Basic and acidic residues" evidence="1">
    <location>
        <begin position="589"/>
        <end position="599"/>
    </location>
</feature>
<name>A0A9W6XDY0_9STRA</name>
<proteinExistence type="predicted"/>
<gene>
    <name evidence="2" type="ORF">Pfra01_001024600</name>
</gene>
<feature type="compositionally biased region" description="Low complexity" evidence="1">
    <location>
        <begin position="622"/>
        <end position="638"/>
    </location>
</feature>
<feature type="region of interest" description="Disordered" evidence="1">
    <location>
        <begin position="501"/>
        <end position="609"/>
    </location>
</feature>
<comment type="caution">
    <text evidence="2">The sequence shown here is derived from an EMBL/GenBank/DDBJ whole genome shotgun (WGS) entry which is preliminary data.</text>
</comment>
<evidence type="ECO:0000313" key="3">
    <source>
        <dbReference type="Proteomes" id="UP001165121"/>
    </source>
</evidence>
<feature type="compositionally biased region" description="Low complexity" evidence="1">
    <location>
        <begin position="503"/>
        <end position="513"/>
    </location>
</feature>
<reference evidence="2" key="1">
    <citation type="submission" date="2023-04" db="EMBL/GenBank/DDBJ databases">
        <title>Phytophthora fragariaefolia NBRC 109709.</title>
        <authorList>
            <person name="Ichikawa N."/>
            <person name="Sato H."/>
            <person name="Tonouchi N."/>
        </authorList>
    </citation>
    <scope>NUCLEOTIDE SEQUENCE</scope>
    <source>
        <strain evidence="2">NBRC 109709</strain>
    </source>
</reference>
<feature type="region of interest" description="Disordered" evidence="1">
    <location>
        <begin position="622"/>
        <end position="681"/>
    </location>
</feature>
<dbReference type="EMBL" id="BSXT01000984">
    <property type="protein sequence ID" value="GMF37023.1"/>
    <property type="molecule type" value="Genomic_DNA"/>
</dbReference>
<evidence type="ECO:0000313" key="2">
    <source>
        <dbReference type="EMBL" id="GMF37023.1"/>
    </source>
</evidence>
<evidence type="ECO:0000256" key="1">
    <source>
        <dbReference type="SAM" id="MobiDB-lite"/>
    </source>
</evidence>
<protein>
    <submittedName>
        <fullName evidence="2">Unnamed protein product</fullName>
    </submittedName>
</protein>
<feature type="compositionally biased region" description="Polar residues" evidence="1">
    <location>
        <begin position="579"/>
        <end position="588"/>
    </location>
</feature>
<dbReference type="Proteomes" id="UP001165121">
    <property type="component" value="Unassembled WGS sequence"/>
</dbReference>
<keyword evidence="3" id="KW-1185">Reference proteome</keyword>
<dbReference type="AlphaFoldDB" id="A0A9W6XDY0"/>
<feature type="compositionally biased region" description="Polar residues" evidence="1">
    <location>
        <begin position="523"/>
        <end position="539"/>
    </location>
</feature>
<sequence length="1116" mass="120227">MGKVSTAQVPPHGPENASREIFQGLFKDLGKQAMALEAILRAVCGRVDKMESWLTEVSFGMTELDLKLRNIAHNIDGTAAVDDEAQGPHRWAIPPPDDEKPLAPTVSKKLGADKKAVRVTGMAAAILDRLAATTANTATAVEVDKVEKAGVKKKSKDKKHGAKKVKLSCLPEVPISSLIATTEAAPLPLIQPPPPVVGTEHVVASEEHPVIEPLTIQEQYGEQQCAPVQSESGPLQKLDVEEVKAVDLDLVASIDELPAALQQTNTATNKNTGVVEVHGGLSARSEQLAEPVLLSPEESAKKPIAPMPAPNVVIAPSEDSLSESSPATSPKEINPLYTQEQTPAPNVQDHHDKIAPTDTQQNGTAVLNNNDMEAQESSSLSRPVVASASSSVEYQSSTPVVTREEKIIEERPSAMISALKSTTPTVKPVDTTPVITSSISSILPTVTDEKSVEAFVLKGSANTSLAPARPHSGSAGPVASISEPEPTTAAADVIKIQVNQVSDTTLDPTTTPPSASELKRPAASQSATATTKVMKTSESPMPIVVSTPPVSPKASDATETVIDPLLPHRTTGTARRRSSQMAPRSSLTKKNEHGIDTDSSRYSIGNKRGSDLKRISIAPPAQLQEQQQQAIDPTQQLAPQPPSSLPPTTKRAEIHEESDESDSDSSSEASGTSSEDDAEAGAAVEEISNTMTALRKLKRAQMLSPEEETELKERAHKKWFQLKGHIKEKQKKDVTNILLKRKKNVFTVSSRIELLEEKSREIFAALKQLTNEMRDKSDRTTHETLRRRIADIEHSLQSIDSRIASLSAPAIEKVGDLEVEVSSLRTTVLLQLTTAQSEAAARHSLLEGALATQRTLVESLTRDVSAQLRAQTEHFDEKFNQQPDYSGAIENLRRGLKRKADLKLLKELEARLLGMDAENDDCLVRCLSCRKEVTNPYSEKEIDIDEGIGSTGSGATQLRKINPGPTSSRIYRSNIPFSAQPLVQEGILEEASDESFIQSQQALLQPLLQSTVTLEPQLNQQLQSAGDCHASEKAPVVRVPSVKWSTPPDTSLKREPKSSQPSPLSLVNITATRAILSPGRPISAPVVPMKKKPNAVVKSKSVLKSLSLPVNPPKKD</sequence>
<feature type="compositionally biased region" description="Polar residues" evidence="1">
    <location>
        <begin position="336"/>
        <end position="345"/>
    </location>
</feature>
<feature type="region of interest" description="Disordered" evidence="1">
    <location>
        <begin position="1040"/>
        <end position="1064"/>
    </location>
</feature>
<feature type="region of interest" description="Disordered" evidence="1">
    <location>
        <begin position="463"/>
        <end position="487"/>
    </location>
</feature>
<accession>A0A9W6XDY0</accession>